<dbReference type="InterPro" id="IPR051173">
    <property type="entry name" value="Ca_channel_alpha-2/delta"/>
</dbReference>
<accession>A0AAD4K5U4</accession>
<keyword evidence="13" id="KW-1015">Disulfide bond</keyword>
<dbReference type="PROSITE" id="PS50234">
    <property type="entry name" value="VWFA"/>
    <property type="match status" value="1"/>
</dbReference>
<keyword evidence="10 16" id="KW-1133">Transmembrane helix</keyword>
<dbReference type="Proteomes" id="UP001200034">
    <property type="component" value="Unassembled WGS sequence"/>
</dbReference>
<evidence type="ECO:0000256" key="3">
    <source>
        <dbReference type="ARBA" id="ARBA00022568"/>
    </source>
</evidence>
<evidence type="ECO:0000256" key="1">
    <source>
        <dbReference type="ARBA" id="ARBA00004479"/>
    </source>
</evidence>
<keyword evidence="11" id="KW-0406">Ion transport</keyword>
<keyword evidence="6" id="KW-0479">Metal-binding</keyword>
<dbReference type="SUPFAM" id="SSF53300">
    <property type="entry name" value="vWA-like"/>
    <property type="match status" value="1"/>
</dbReference>
<name>A0AAD4K5U4_9MUSC</name>
<evidence type="ECO:0000256" key="16">
    <source>
        <dbReference type="SAM" id="Phobius"/>
    </source>
</evidence>
<evidence type="ECO:0000256" key="9">
    <source>
        <dbReference type="ARBA" id="ARBA00022882"/>
    </source>
</evidence>
<evidence type="ECO:0000256" key="11">
    <source>
        <dbReference type="ARBA" id="ARBA00023065"/>
    </source>
</evidence>
<evidence type="ECO:0000256" key="14">
    <source>
        <dbReference type="ARBA" id="ARBA00023180"/>
    </source>
</evidence>
<dbReference type="Pfam" id="PF13519">
    <property type="entry name" value="VWA_2"/>
    <property type="match status" value="1"/>
</dbReference>
<keyword evidence="14" id="KW-0325">Glycoprotein</keyword>
<evidence type="ECO:0000256" key="2">
    <source>
        <dbReference type="ARBA" id="ARBA00022448"/>
    </source>
</evidence>
<evidence type="ECO:0000256" key="4">
    <source>
        <dbReference type="ARBA" id="ARBA00022673"/>
    </source>
</evidence>
<keyword evidence="15" id="KW-0407">Ion channel</keyword>
<dbReference type="FunFam" id="3.40.50.410:FF:000095">
    <property type="entry name" value="Dihydropyridine-sensitive l-type calcium channel"/>
    <property type="match status" value="1"/>
</dbReference>
<dbReference type="InterPro" id="IPR002035">
    <property type="entry name" value="VWF_A"/>
</dbReference>
<dbReference type="GO" id="GO:0046872">
    <property type="term" value="F:metal ion binding"/>
    <property type="evidence" value="ECO:0007669"/>
    <property type="project" value="UniProtKB-KW"/>
</dbReference>
<gene>
    <name evidence="19" type="ORF">KR093_009149</name>
</gene>
<proteinExistence type="predicted"/>
<keyword evidence="7 17" id="KW-0732">Signal</keyword>
<reference evidence="19" key="1">
    <citation type="journal article" date="2021" name="Mol. Ecol. Resour.">
        <title>Phylogenomic analyses of the genus Drosophila reveals genomic signals of climate adaptation.</title>
        <authorList>
            <person name="Li F."/>
            <person name="Rane R.V."/>
            <person name="Luria V."/>
            <person name="Xiong Z."/>
            <person name="Chen J."/>
            <person name="Li Z."/>
            <person name="Catullo R.A."/>
            <person name="Griffin P.C."/>
            <person name="Schiffer M."/>
            <person name="Pearce S."/>
            <person name="Lee S.F."/>
            <person name="McElroy K."/>
            <person name="Stocker A."/>
            <person name="Shirriffs J."/>
            <person name="Cockerell F."/>
            <person name="Coppin C."/>
            <person name="Sgro C.M."/>
            <person name="Karger A."/>
            <person name="Cain J.W."/>
            <person name="Weber J.A."/>
            <person name="Santpere G."/>
            <person name="Kirschner M.W."/>
            <person name="Hoffmann A.A."/>
            <person name="Oakeshott J.G."/>
            <person name="Zhang G."/>
        </authorList>
    </citation>
    <scope>NUCLEOTIDE SEQUENCE</scope>
    <source>
        <strain evidence="19">BGI-SZ-2011g</strain>
    </source>
</reference>
<evidence type="ECO:0000256" key="17">
    <source>
        <dbReference type="SAM" id="SignalP"/>
    </source>
</evidence>
<protein>
    <recommendedName>
        <fullName evidence="18">VWFA domain-containing protein</fullName>
    </recommendedName>
</protein>
<dbReference type="SMART" id="SM00327">
    <property type="entry name" value="VWA"/>
    <property type="match status" value="1"/>
</dbReference>
<dbReference type="Pfam" id="PF08399">
    <property type="entry name" value="VWA_N"/>
    <property type="match status" value="1"/>
</dbReference>
<keyword evidence="3" id="KW-0109">Calcium transport</keyword>
<organism evidence="19 20">
    <name type="scientific">Drosophila rubida</name>
    <dbReference type="NCBI Taxonomy" id="30044"/>
    <lineage>
        <taxon>Eukaryota</taxon>
        <taxon>Metazoa</taxon>
        <taxon>Ecdysozoa</taxon>
        <taxon>Arthropoda</taxon>
        <taxon>Hexapoda</taxon>
        <taxon>Insecta</taxon>
        <taxon>Pterygota</taxon>
        <taxon>Neoptera</taxon>
        <taxon>Endopterygota</taxon>
        <taxon>Diptera</taxon>
        <taxon>Brachycera</taxon>
        <taxon>Muscomorpha</taxon>
        <taxon>Ephydroidea</taxon>
        <taxon>Drosophilidae</taxon>
        <taxon>Drosophila</taxon>
    </lineage>
</organism>
<keyword evidence="20" id="KW-1185">Reference proteome</keyword>
<dbReference type="InterPro" id="IPR013608">
    <property type="entry name" value="VWA_N"/>
</dbReference>
<feature type="chain" id="PRO_5041989384" description="VWFA domain-containing protein" evidence="17">
    <location>
        <begin position="40"/>
        <end position="1239"/>
    </location>
</feature>
<evidence type="ECO:0000256" key="5">
    <source>
        <dbReference type="ARBA" id="ARBA00022692"/>
    </source>
</evidence>
<comment type="subcellular location">
    <subcellularLocation>
        <location evidence="1">Membrane</location>
        <topology evidence="1">Single-pass type I membrane protein</topology>
    </subcellularLocation>
</comment>
<dbReference type="Gene3D" id="3.30.450.20">
    <property type="entry name" value="PAS domain"/>
    <property type="match status" value="1"/>
</dbReference>
<evidence type="ECO:0000256" key="13">
    <source>
        <dbReference type="ARBA" id="ARBA00023157"/>
    </source>
</evidence>
<evidence type="ECO:0000259" key="18">
    <source>
        <dbReference type="PROSITE" id="PS50234"/>
    </source>
</evidence>
<comment type="caution">
    <text evidence="19">The sequence shown here is derived from an EMBL/GenBank/DDBJ whole genome shotgun (WGS) entry which is preliminary data.</text>
</comment>
<dbReference type="GO" id="GO:0005245">
    <property type="term" value="F:voltage-gated calcium channel activity"/>
    <property type="evidence" value="ECO:0007669"/>
    <property type="project" value="TreeGrafter"/>
</dbReference>
<keyword evidence="2" id="KW-0813">Transport</keyword>
<evidence type="ECO:0000256" key="8">
    <source>
        <dbReference type="ARBA" id="ARBA00022837"/>
    </source>
</evidence>
<dbReference type="GO" id="GO:0005891">
    <property type="term" value="C:voltage-gated calcium channel complex"/>
    <property type="evidence" value="ECO:0007669"/>
    <property type="project" value="TreeGrafter"/>
</dbReference>
<evidence type="ECO:0000313" key="20">
    <source>
        <dbReference type="Proteomes" id="UP001200034"/>
    </source>
</evidence>
<evidence type="ECO:0000313" key="19">
    <source>
        <dbReference type="EMBL" id="KAH8378095.1"/>
    </source>
</evidence>
<sequence>MFGTCEKLMTHFAVILTAFLVSQPLLLLLICGPPTTPHGDTTYYSPMLVHASAADEAVGKWARQFGDELYLLAQKITKSQQIKEKYKEYNARVELKNGTELIQSITAKVSKMLARKKDAVRCIQEKAEIVNENFEYNQTYAESNFTYYSSKYSTFNGNSSEQLEPNEAEYAYMYRDMQLNPDTHFYNISVDTEHSSVHVPSNVWDRQATVLKTIQWSEQLDEVFRQNYQSDPALSWQYFGSDTGILRHYPAAQWTDTRANKLDADTYDCRKRSWYIETATCSKDIVILLDHSGSMTGHRNHVAKFTIRSILDTFSNNDFFTIFKYSENVSGIVPCFKDALVQATPENIETFNSAIAELPDPSDYANLTQAYEHAFKILQNYYINRRCNETSTCNQAIMLVTDGVAGNTTEVFERYNWGNGENGTSRMNVRIFTYLLGKEVTKVREIQWMACLNRGYYSHVQTLDEVHEEVLKYVDVIATPLVLQNVEHPPTWTHAFTDKTYDPMNSTERRPRLMIAVGVPAFDRSYRHENSTNRRARLLGVAGTDVPVEDIDKLTLPYKLGVNGYSFVVSNNGYVLLHPDLRPIGVSRNSISLSIAAFIIEHLFQSNGKMNPNYNSIDFTEVEHLFEDQSPREPGESILNIRRAMVHHEAKEFKDISVKFHYDKMRRVSEEKQDYFFAPLPNTPFTLGIVMPSDYGKTWIKVGDQVDRNKHMKVNISEFFVGENWKVHPDWVYCKYHYLEGHEFKTPEAELREFLEKMMKLDFKFPEQYEDEPNRNSSANLNCGRKTLDDDAYYCNTELVHLLIFDAKVTNFSYGVWKFDNEQERQLIERFGATLRFVATMSGLTRWQFIYGEVEVDTDQEFGDYHTTAIDETWYKSAILQHHQDNTESFVYSVKHYNDPLEDSDLKVTASHAIFPRDGGKEAPACVVGFQFSHARMWDRFFNITAVDNCNNCLPICTDDDIDCVVIDNNAYIVVGQNVNTTGKFFGEFHGDVMAAMVQKGIFQSIEVYDFQALCKVESTSPSDGHSLLHPLKVLGLAWKWLIAHLFWHYQRIQWWVDGAPFMEYLDNIEDEYVAVDSNSQSAAKPKEDGDDGDAIFQEPLPEPVYKPCDMRSTLYSLQPESLVGINDYVEVPSTRPFLVKKIPNSNLVLVVVNVLMPSRSVRLTTEPMRITSYESEYPCYKLNMSFYERRRIEECYTKDDEEELFTYCGNASRLGLTVQLLPLTIILMFYLTRCFMRI</sequence>
<evidence type="ECO:0000256" key="7">
    <source>
        <dbReference type="ARBA" id="ARBA00022729"/>
    </source>
</evidence>
<dbReference type="PANTHER" id="PTHR10166">
    <property type="entry name" value="VOLTAGE-DEPENDENT CALCIUM CHANNEL SUBUNIT ALPHA-2/DELTA-RELATED"/>
    <property type="match status" value="1"/>
</dbReference>
<dbReference type="AlphaFoldDB" id="A0AAD4K5U4"/>
<evidence type="ECO:0000256" key="12">
    <source>
        <dbReference type="ARBA" id="ARBA00023136"/>
    </source>
</evidence>
<dbReference type="FunFam" id="3.30.450.20:FF:000057">
    <property type="entry name" value="Voltage-dependent calcium channel subunit alpha-2/delta-4"/>
    <property type="match status" value="1"/>
</dbReference>
<dbReference type="Pfam" id="PF08473">
    <property type="entry name" value="VGCC_alpha2"/>
    <property type="match status" value="1"/>
</dbReference>
<dbReference type="EMBL" id="JAJJHW010001127">
    <property type="protein sequence ID" value="KAH8378095.1"/>
    <property type="molecule type" value="Genomic_DNA"/>
</dbReference>
<feature type="domain" description="VWFA" evidence="18">
    <location>
        <begin position="284"/>
        <end position="477"/>
    </location>
</feature>
<feature type="signal peptide" evidence="17">
    <location>
        <begin position="1"/>
        <end position="39"/>
    </location>
</feature>
<dbReference type="PANTHER" id="PTHR10166:SF31">
    <property type="entry name" value="CA[2+] CHANNEL MUSCLE-SPECIFIC ALPHA2_DELTA SUBUNIT, ISOFORM A"/>
    <property type="match status" value="1"/>
</dbReference>
<keyword evidence="9" id="KW-0851">Voltage-gated channel</keyword>
<feature type="transmembrane region" description="Helical" evidence="16">
    <location>
        <begin position="1215"/>
        <end position="1233"/>
    </location>
</feature>
<dbReference type="Gene3D" id="3.40.50.410">
    <property type="entry name" value="von Willebrand factor, type A domain"/>
    <property type="match status" value="1"/>
</dbReference>
<dbReference type="InterPro" id="IPR036465">
    <property type="entry name" value="vWFA_dom_sf"/>
</dbReference>
<keyword evidence="4" id="KW-0107">Calcium channel</keyword>
<dbReference type="InterPro" id="IPR013680">
    <property type="entry name" value="VDCC_a2/dsu"/>
</dbReference>
<dbReference type="CDD" id="cd01463">
    <property type="entry name" value="vWA_VGCC_like"/>
    <property type="match status" value="1"/>
</dbReference>
<keyword evidence="8" id="KW-0106">Calcium</keyword>
<keyword evidence="12 16" id="KW-0472">Membrane</keyword>
<evidence type="ECO:0000256" key="6">
    <source>
        <dbReference type="ARBA" id="ARBA00022723"/>
    </source>
</evidence>
<keyword evidence="5 16" id="KW-0812">Transmembrane</keyword>
<evidence type="ECO:0000256" key="15">
    <source>
        <dbReference type="ARBA" id="ARBA00023303"/>
    </source>
</evidence>
<evidence type="ECO:0000256" key="10">
    <source>
        <dbReference type="ARBA" id="ARBA00022989"/>
    </source>
</evidence>